<name>A0A1G9SGH2_9BACT</name>
<dbReference type="PROSITE" id="PS00101">
    <property type="entry name" value="HEXAPEP_TRANSFERASES"/>
    <property type="match status" value="1"/>
</dbReference>
<dbReference type="EMBL" id="FNFO01000012">
    <property type="protein sequence ID" value="SDM34501.1"/>
    <property type="molecule type" value="Genomic_DNA"/>
</dbReference>
<feature type="binding site" evidence="6">
    <location>
        <position position="141"/>
    </location>
    <ligand>
        <name>acetyl-CoA</name>
        <dbReference type="ChEBI" id="CHEBI:57288"/>
    </ligand>
</feature>
<dbReference type="Gene3D" id="2.160.10.10">
    <property type="entry name" value="Hexapeptide repeat proteins"/>
    <property type="match status" value="1"/>
</dbReference>
<comment type="similarity">
    <text evidence="1">Belongs to the transferase hexapeptide repeat family.</text>
</comment>
<sequence length="208" mass="22330">MKVTEEILLYGAGGHARVVAECLHCQERRIVAVFDDNPEVKRFGKMDVHHQYQRDLFAEHAILIGVGDNRLRRQLASRVYHPFADAARHRSAVISCRAEVGKGSMVMHQSTIQTGAFLGQHVIVNTGAIVDHDCELEDFVHVGPGAVLCGNVSVGEGTLIGAGATVAPGVRIGFWAKIGAGAVVVRDIPDGVVVTGVPGRVIRKLETL</sequence>
<dbReference type="InterPro" id="IPR041561">
    <property type="entry name" value="PglD_N"/>
</dbReference>
<dbReference type="OrthoDB" id="708224at2"/>
<evidence type="ECO:0000259" key="7">
    <source>
        <dbReference type="Pfam" id="PF17836"/>
    </source>
</evidence>
<evidence type="ECO:0000256" key="6">
    <source>
        <dbReference type="PIRSR" id="PIRSR620019-2"/>
    </source>
</evidence>
<dbReference type="STRING" id="1075417.SAMN05421823_112154"/>
<keyword evidence="3" id="KW-0677">Repeat</keyword>
<feature type="site" description="Increases basicity of active site His" evidence="5">
    <location>
        <position position="133"/>
    </location>
</feature>
<feature type="active site" description="Proton acceptor" evidence="5">
    <location>
        <position position="132"/>
    </location>
</feature>
<protein>
    <submittedName>
        <fullName evidence="8">Sugar O-acyltransferase, sialic acid O-acetyltransferase NeuD family</fullName>
    </submittedName>
</protein>
<dbReference type="SUPFAM" id="SSF51161">
    <property type="entry name" value="Trimeric LpxA-like enzymes"/>
    <property type="match status" value="1"/>
</dbReference>
<evidence type="ECO:0000256" key="1">
    <source>
        <dbReference type="ARBA" id="ARBA00007274"/>
    </source>
</evidence>
<dbReference type="InterPro" id="IPR011004">
    <property type="entry name" value="Trimer_LpxA-like_sf"/>
</dbReference>
<organism evidence="8 9">
    <name type="scientific">Catalinimonas alkaloidigena</name>
    <dbReference type="NCBI Taxonomy" id="1075417"/>
    <lineage>
        <taxon>Bacteria</taxon>
        <taxon>Pseudomonadati</taxon>
        <taxon>Bacteroidota</taxon>
        <taxon>Cytophagia</taxon>
        <taxon>Cytophagales</taxon>
        <taxon>Catalimonadaceae</taxon>
        <taxon>Catalinimonas</taxon>
    </lineage>
</organism>
<dbReference type="AlphaFoldDB" id="A0A1G9SGH2"/>
<dbReference type="Pfam" id="PF00132">
    <property type="entry name" value="Hexapep"/>
    <property type="match status" value="1"/>
</dbReference>
<evidence type="ECO:0000313" key="9">
    <source>
        <dbReference type="Proteomes" id="UP000198510"/>
    </source>
</evidence>
<gene>
    <name evidence="8" type="ORF">SAMN05421823_112154</name>
</gene>
<keyword evidence="2 8" id="KW-0808">Transferase</keyword>
<keyword evidence="4 8" id="KW-0012">Acyltransferase</keyword>
<dbReference type="NCBIfam" id="TIGR03570">
    <property type="entry name" value="NeuD_NnaD"/>
    <property type="match status" value="1"/>
</dbReference>
<dbReference type="RefSeq" id="WP_089687243.1">
    <property type="nucleotide sequence ID" value="NZ_FNFO01000012.1"/>
</dbReference>
<accession>A0A1G9SGH2</accession>
<evidence type="ECO:0000313" key="8">
    <source>
        <dbReference type="EMBL" id="SDM34501.1"/>
    </source>
</evidence>
<dbReference type="PANTHER" id="PTHR43300:SF7">
    <property type="entry name" value="UDP-N-ACETYLBACILLOSAMINE N-ACETYLTRANSFERASE"/>
    <property type="match status" value="1"/>
</dbReference>
<dbReference type="InterPro" id="IPR050179">
    <property type="entry name" value="Trans_hexapeptide_repeat"/>
</dbReference>
<evidence type="ECO:0000256" key="4">
    <source>
        <dbReference type="ARBA" id="ARBA00023315"/>
    </source>
</evidence>
<evidence type="ECO:0000256" key="5">
    <source>
        <dbReference type="PIRSR" id="PIRSR620019-1"/>
    </source>
</evidence>
<feature type="domain" description="PglD N-terminal" evidence="7">
    <location>
        <begin position="7"/>
        <end position="79"/>
    </location>
</feature>
<dbReference type="GO" id="GO:0016746">
    <property type="term" value="F:acyltransferase activity"/>
    <property type="evidence" value="ECO:0007669"/>
    <property type="project" value="UniProtKB-KW"/>
</dbReference>
<reference evidence="8 9" key="1">
    <citation type="submission" date="2016-10" db="EMBL/GenBank/DDBJ databases">
        <authorList>
            <person name="de Groot N.N."/>
        </authorList>
    </citation>
    <scope>NUCLEOTIDE SEQUENCE [LARGE SCALE GENOMIC DNA]</scope>
    <source>
        <strain evidence="8 9">DSM 25186</strain>
    </source>
</reference>
<dbReference type="InterPro" id="IPR020019">
    <property type="entry name" value="AcTrfase_PglD-like"/>
</dbReference>
<proteinExistence type="inferred from homology"/>
<dbReference type="Proteomes" id="UP000198510">
    <property type="component" value="Unassembled WGS sequence"/>
</dbReference>
<evidence type="ECO:0000256" key="3">
    <source>
        <dbReference type="ARBA" id="ARBA00022737"/>
    </source>
</evidence>
<feature type="binding site" evidence="6">
    <location>
        <position position="67"/>
    </location>
    <ligand>
        <name>substrate</name>
    </ligand>
</feature>
<keyword evidence="9" id="KW-1185">Reference proteome</keyword>
<dbReference type="Gene3D" id="3.40.50.20">
    <property type="match status" value="1"/>
</dbReference>
<dbReference type="PANTHER" id="PTHR43300">
    <property type="entry name" value="ACETYLTRANSFERASE"/>
    <property type="match status" value="1"/>
</dbReference>
<dbReference type="Pfam" id="PF17836">
    <property type="entry name" value="PglD_N"/>
    <property type="match status" value="1"/>
</dbReference>
<dbReference type="InterPro" id="IPR001451">
    <property type="entry name" value="Hexapep"/>
</dbReference>
<dbReference type="InterPro" id="IPR018357">
    <property type="entry name" value="Hexapep_transf_CS"/>
</dbReference>
<dbReference type="CDD" id="cd03360">
    <property type="entry name" value="LbH_AT_putative"/>
    <property type="match status" value="1"/>
</dbReference>
<evidence type="ECO:0000256" key="2">
    <source>
        <dbReference type="ARBA" id="ARBA00022679"/>
    </source>
</evidence>